<dbReference type="PROSITE" id="PS50920">
    <property type="entry name" value="SOLCAR"/>
    <property type="match status" value="3"/>
</dbReference>
<dbReference type="FunFam" id="1.50.40.10:FF:000016">
    <property type="entry name" value="Solute carrier family 25 member 23"/>
    <property type="match status" value="1"/>
</dbReference>
<dbReference type="Gene3D" id="1.10.238.10">
    <property type="entry name" value="EF-hand"/>
    <property type="match status" value="1"/>
</dbReference>
<evidence type="ECO:0000256" key="3">
    <source>
        <dbReference type="ARBA" id="ARBA00022448"/>
    </source>
</evidence>
<keyword evidence="4 12" id="KW-0812">Transmembrane</keyword>
<dbReference type="PRINTS" id="PR00926">
    <property type="entry name" value="MITOCARRIER"/>
</dbReference>
<dbReference type="InterPro" id="IPR018108">
    <property type="entry name" value="MCP_transmembrane"/>
</dbReference>
<keyword evidence="8" id="KW-0106">Calcium</keyword>
<dbReference type="OrthoDB" id="270584at2759"/>
<feature type="region of interest" description="Disordered" evidence="13">
    <location>
        <begin position="1"/>
        <end position="38"/>
    </location>
</feature>
<dbReference type="InterPro" id="IPR002067">
    <property type="entry name" value="MCP"/>
</dbReference>
<dbReference type="InterPro" id="IPR002048">
    <property type="entry name" value="EF_hand_dom"/>
</dbReference>
<accession>A0A0H2S8Q8</accession>
<sequence>MASVSQDERNPSRRDVFEGSISGAQDRPFIPRLRSDPTFNGRLEPSLEAFRQAEGRELRKKRLLSLWKKLPHNGNAEGHDISQSPLGSIPVKEHDSLDRDRAEKLARMYEDELMSRCQGTGDAGPSQAVTWTEFKNYAFAKESELWRVFHDELDLDGNGHLDAEELSIALGKAGIKLTPSTLSDFMTFLTSSPHSHAISFPEFRDFLLLLPRKASTSEIYRYYEVRKYMGDDGRGAARVTMEGDVSLSAEDKPPPPIRPIIKPHTHAARPLLPPPLVDHPPGNEPEDDDDDFEDYDEEEEEEPHRNTSFNFLLAGGIAGVVSRTSTAPFDRLKVFLITRAPEMSEVNLSNPAEASKAATQGAKALLSALRAIYMESGLLGFWVGNGLNVAKIFPESAIKFFSYESSKTFFATYVDKVDDTRNISASSRFISGGFGGITSQLSIYPVETLKTQLMSTTGETKREFIPTCKRLWALGGLRAYYRGLTIGLIGVFPYAAIDMSTFEALKLAYLRSSGKEEPGVFHTLIFGSVSGSIGATSVYPLNLVRTRLQASGSSGHPQRYTGMRDVVQRTWAHEGIKGFYRGLLPTLAKVIPSVSISYVVYEQAKKKLGVQT</sequence>
<dbReference type="InParanoid" id="A0A0H2S8Q8"/>
<dbReference type="PROSITE" id="PS50222">
    <property type="entry name" value="EF_HAND_2"/>
    <property type="match status" value="1"/>
</dbReference>
<evidence type="ECO:0000256" key="7">
    <source>
        <dbReference type="ARBA" id="ARBA00022792"/>
    </source>
</evidence>
<keyword evidence="6" id="KW-0677">Repeat</keyword>
<dbReference type="InterPro" id="IPR018247">
    <property type="entry name" value="EF_Hand_1_Ca_BS"/>
</dbReference>
<gene>
    <name evidence="15" type="ORF">SCHPADRAFT_900026</name>
</gene>
<keyword evidence="9" id="KW-1133">Transmembrane helix</keyword>
<feature type="compositionally biased region" description="Basic and acidic residues" evidence="13">
    <location>
        <begin position="1"/>
        <end position="17"/>
    </location>
</feature>
<dbReference type="GO" id="GO:0005743">
    <property type="term" value="C:mitochondrial inner membrane"/>
    <property type="evidence" value="ECO:0007669"/>
    <property type="project" value="UniProtKB-SubCell"/>
</dbReference>
<dbReference type="PROSITE" id="PS00018">
    <property type="entry name" value="EF_HAND_1"/>
    <property type="match status" value="1"/>
</dbReference>
<dbReference type="EMBL" id="KQ085898">
    <property type="protein sequence ID" value="KLO18028.1"/>
    <property type="molecule type" value="Genomic_DNA"/>
</dbReference>
<comment type="subcellular location">
    <subcellularLocation>
        <location evidence="1">Mitochondrion inner membrane</location>
        <topology evidence="1">Multi-pass membrane protein</topology>
    </subcellularLocation>
</comment>
<keyword evidence="16" id="KW-1185">Reference proteome</keyword>
<evidence type="ECO:0000256" key="4">
    <source>
        <dbReference type="ARBA" id="ARBA00022692"/>
    </source>
</evidence>
<dbReference type="PANTHER" id="PTHR24089">
    <property type="entry name" value="SOLUTE CARRIER FAMILY 25"/>
    <property type="match status" value="1"/>
</dbReference>
<dbReference type="STRING" id="27342.A0A0H2S8Q8"/>
<evidence type="ECO:0000256" key="6">
    <source>
        <dbReference type="ARBA" id="ARBA00022737"/>
    </source>
</evidence>
<evidence type="ECO:0000256" key="1">
    <source>
        <dbReference type="ARBA" id="ARBA00004448"/>
    </source>
</evidence>
<evidence type="ECO:0000256" key="13">
    <source>
        <dbReference type="SAM" id="MobiDB-lite"/>
    </source>
</evidence>
<dbReference type="Gene3D" id="1.50.40.10">
    <property type="entry name" value="Mitochondrial carrier domain"/>
    <property type="match status" value="1"/>
</dbReference>
<evidence type="ECO:0000256" key="10">
    <source>
        <dbReference type="ARBA" id="ARBA00023128"/>
    </source>
</evidence>
<dbReference type="InterPro" id="IPR023395">
    <property type="entry name" value="MCP_dom_sf"/>
</dbReference>
<dbReference type="AlphaFoldDB" id="A0A0H2S8Q8"/>
<reference evidence="15 16" key="1">
    <citation type="submission" date="2015-04" db="EMBL/GenBank/DDBJ databases">
        <title>Complete genome sequence of Schizopora paradoxa KUC8140, a cosmopolitan wood degrader in East Asia.</title>
        <authorList>
            <consortium name="DOE Joint Genome Institute"/>
            <person name="Min B."/>
            <person name="Park H."/>
            <person name="Jang Y."/>
            <person name="Kim J.-J."/>
            <person name="Kim K.H."/>
            <person name="Pangilinan J."/>
            <person name="Lipzen A."/>
            <person name="Riley R."/>
            <person name="Grigoriev I.V."/>
            <person name="Spatafora J.W."/>
            <person name="Choi I.-G."/>
        </authorList>
    </citation>
    <scope>NUCLEOTIDE SEQUENCE [LARGE SCALE GENOMIC DNA]</scope>
    <source>
        <strain evidence="15 16">KUC8140</strain>
    </source>
</reference>
<keyword evidence="7" id="KW-0999">Mitochondrion inner membrane</keyword>
<feature type="region of interest" description="Disordered" evidence="13">
    <location>
        <begin position="243"/>
        <end position="262"/>
    </location>
</feature>
<keyword evidence="11 12" id="KW-0472">Membrane</keyword>
<feature type="domain" description="EF-hand" evidence="14">
    <location>
        <begin position="140"/>
        <end position="176"/>
    </location>
</feature>
<evidence type="ECO:0000259" key="14">
    <source>
        <dbReference type="PROSITE" id="PS50222"/>
    </source>
</evidence>
<dbReference type="GO" id="GO:0055085">
    <property type="term" value="P:transmembrane transport"/>
    <property type="evidence" value="ECO:0007669"/>
    <property type="project" value="InterPro"/>
</dbReference>
<evidence type="ECO:0000256" key="9">
    <source>
        <dbReference type="ARBA" id="ARBA00022989"/>
    </source>
</evidence>
<dbReference type="InterPro" id="IPR011992">
    <property type="entry name" value="EF-hand-dom_pair"/>
</dbReference>
<evidence type="ECO:0000313" key="16">
    <source>
        <dbReference type="Proteomes" id="UP000053477"/>
    </source>
</evidence>
<evidence type="ECO:0000256" key="12">
    <source>
        <dbReference type="PROSITE-ProRule" id="PRU00282"/>
    </source>
</evidence>
<comment type="similarity">
    <text evidence="2">Belongs to the mitochondrial carrier (TC 2.A.29) family.</text>
</comment>
<protein>
    <submittedName>
        <fullName evidence="15">Mitochondrial carrier</fullName>
    </submittedName>
</protein>
<feature type="region of interest" description="Disordered" evidence="13">
    <location>
        <begin position="268"/>
        <end position="307"/>
    </location>
</feature>
<organism evidence="15 16">
    <name type="scientific">Schizopora paradoxa</name>
    <dbReference type="NCBI Taxonomy" id="27342"/>
    <lineage>
        <taxon>Eukaryota</taxon>
        <taxon>Fungi</taxon>
        <taxon>Dikarya</taxon>
        <taxon>Basidiomycota</taxon>
        <taxon>Agaricomycotina</taxon>
        <taxon>Agaricomycetes</taxon>
        <taxon>Hymenochaetales</taxon>
        <taxon>Schizoporaceae</taxon>
        <taxon>Schizopora</taxon>
    </lineage>
</organism>
<keyword evidence="10" id="KW-0496">Mitochondrion</keyword>
<dbReference type="GO" id="GO:0005509">
    <property type="term" value="F:calcium ion binding"/>
    <property type="evidence" value="ECO:0007669"/>
    <property type="project" value="InterPro"/>
</dbReference>
<proteinExistence type="inferred from homology"/>
<dbReference type="SUPFAM" id="SSF103506">
    <property type="entry name" value="Mitochondrial carrier"/>
    <property type="match status" value="1"/>
</dbReference>
<keyword evidence="3" id="KW-0813">Transport</keyword>
<dbReference type="Pfam" id="PF00153">
    <property type="entry name" value="Mito_carr"/>
    <property type="match status" value="3"/>
</dbReference>
<evidence type="ECO:0000256" key="2">
    <source>
        <dbReference type="ARBA" id="ARBA00006375"/>
    </source>
</evidence>
<keyword evidence="5" id="KW-0479">Metal-binding</keyword>
<evidence type="ECO:0000256" key="5">
    <source>
        <dbReference type="ARBA" id="ARBA00022723"/>
    </source>
</evidence>
<feature type="compositionally biased region" description="Acidic residues" evidence="13">
    <location>
        <begin position="284"/>
        <end position="301"/>
    </location>
</feature>
<feature type="repeat" description="Solcar" evidence="12">
    <location>
        <begin position="518"/>
        <end position="607"/>
    </location>
</feature>
<evidence type="ECO:0000313" key="15">
    <source>
        <dbReference type="EMBL" id="KLO18028.1"/>
    </source>
</evidence>
<dbReference type="Proteomes" id="UP000053477">
    <property type="component" value="Unassembled WGS sequence"/>
</dbReference>
<feature type="repeat" description="Solcar" evidence="12">
    <location>
        <begin position="306"/>
        <end position="409"/>
    </location>
</feature>
<feature type="repeat" description="Solcar" evidence="12">
    <location>
        <begin position="423"/>
        <end position="508"/>
    </location>
</feature>
<evidence type="ECO:0000256" key="11">
    <source>
        <dbReference type="ARBA" id="ARBA00023136"/>
    </source>
</evidence>
<evidence type="ECO:0000256" key="8">
    <source>
        <dbReference type="ARBA" id="ARBA00022837"/>
    </source>
</evidence>
<dbReference type="SUPFAM" id="SSF47473">
    <property type="entry name" value="EF-hand"/>
    <property type="match status" value="1"/>
</dbReference>
<name>A0A0H2S8Q8_9AGAM</name>